<dbReference type="Pfam" id="PF04002">
    <property type="entry name" value="RadC"/>
    <property type="match status" value="1"/>
</dbReference>
<dbReference type="InParanoid" id="A0A0M8K9Q1"/>
<dbReference type="PROSITE" id="PS50249">
    <property type="entry name" value="MPN"/>
    <property type="match status" value="1"/>
</dbReference>
<dbReference type="EMBL" id="BBZA01000117">
    <property type="protein sequence ID" value="GAP63156.1"/>
    <property type="molecule type" value="Genomic_DNA"/>
</dbReference>
<dbReference type="Proteomes" id="UP000037784">
    <property type="component" value="Unassembled WGS sequence"/>
</dbReference>
<dbReference type="Pfam" id="PF20582">
    <property type="entry name" value="UPF0758_N"/>
    <property type="match status" value="1"/>
</dbReference>
<dbReference type="InterPro" id="IPR020891">
    <property type="entry name" value="UPF0758_CS"/>
</dbReference>
<dbReference type="Gene3D" id="3.40.140.10">
    <property type="entry name" value="Cytidine Deaminase, domain 2"/>
    <property type="match status" value="1"/>
</dbReference>
<dbReference type="GO" id="GO:0008237">
    <property type="term" value="F:metallopeptidase activity"/>
    <property type="evidence" value="ECO:0007669"/>
    <property type="project" value="UniProtKB-KW"/>
</dbReference>
<evidence type="ECO:0000256" key="7">
    <source>
        <dbReference type="RuleBase" id="RU003797"/>
    </source>
</evidence>
<evidence type="ECO:0000313" key="10">
    <source>
        <dbReference type="EMBL" id="KPL87733.1"/>
    </source>
</evidence>
<evidence type="ECO:0000313" key="11">
    <source>
        <dbReference type="Proteomes" id="UP000037784"/>
    </source>
</evidence>
<keyword evidence="3" id="KW-0479">Metal-binding</keyword>
<dbReference type="EMBL" id="LGKN01000005">
    <property type="protein sequence ID" value="KPL87733.1"/>
    <property type="molecule type" value="Genomic_DNA"/>
</dbReference>
<evidence type="ECO:0000259" key="8">
    <source>
        <dbReference type="PROSITE" id="PS50249"/>
    </source>
</evidence>
<keyword evidence="6" id="KW-0482">Metalloprotease</keyword>
<proteinExistence type="inferred from homology"/>
<organism evidence="9 11">
    <name type="scientific">Ardenticatena maritima</name>
    <dbReference type="NCBI Taxonomy" id="872965"/>
    <lineage>
        <taxon>Bacteria</taxon>
        <taxon>Bacillati</taxon>
        <taxon>Chloroflexota</taxon>
        <taxon>Ardenticatenia</taxon>
        <taxon>Ardenticatenales</taxon>
        <taxon>Ardenticatenaceae</taxon>
        <taxon>Ardenticatena</taxon>
    </lineage>
</organism>
<protein>
    <submittedName>
        <fullName evidence="9">DNA repair protein RadC</fullName>
    </submittedName>
</protein>
<keyword evidence="5" id="KW-0862">Zinc</keyword>
<dbReference type="PANTHER" id="PTHR30471">
    <property type="entry name" value="DNA REPAIR PROTEIN RADC"/>
    <property type="match status" value="1"/>
</dbReference>
<keyword evidence="4" id="KW-0378">Hydrolase</keyword>
<dbReference type="SUPFAM" id="SSF102712">
    <property type="entry name" value="JAB1/MPN domain"/>
    <property type="match status" value="1"/>
</dbReference>
<dbReference type="CDD" id="cd08071">
    <property type="entry name" value="MPN_DUF2466"/>
    <property type="match status" value="1"/>
</dbReference>
<gene>
    <name evidence="9" type="primary">radC</name>
    <name evidence="9" type="ORF">ARMA_1579</name>
    <name evidence="10" type="ORF">SE16_09085</name>
</gene>
<dbReference type="FunCoup" id="A0A0M8K9Q1">
    <property type="interactions" value="185"/>
</dbReference>
<keyword evidence="11" id="KW-1185">Reference proteome</keyword>
<dbReference type="PATRIC" id="fig|872965.6.peg.1857"/>
<evidence type="ECO:0000256" key="4">
    <source>
        <dbReference type="ARBA" id="ARBA00022801"/>
    </source>
</evidence>
<comment type="caution">
    <text evidence="9">The sequence shown here is derived from an EMBL/GenBank/DDBJ whole genome shotgun (WGS) entry which is preliminary data.</text>
</comment>
<sequence length="239" mass="26161">MSSQDEQEYRPLMMRDLPFDERPRERLLQHGPGVLSDAELLAILLRTGVRGMNVVALSQHLLVHFGGLLGLSRADALDIQQSAKGLGPAKTAQLLAALEIGRRLARLTPEARAKIGSPEDAARLLMPDMMHLTQEVMRVVLLDTKNTVMAVKTLYKGSLNASVVRVAEVFRDAIRANAAAILIAHNHPSGDPTPSPEDVRVTQSIVEAGRLLDIKVLDHLVIGQNRWVSLRERGLGGFI</sequence>
<evidence type="ECO:0000256" key="2">
    <source>
        <dbReference type="ARBA" id="ARBA00022670"/>
    </source>
</evidence>
<feature type="domain" description="MPN" evidence="8">
    <location>
        <begin position="114"/>
        <end position="236"/>
    </location>
</feature>
<evidence type="ECO:0000313" key="12">
    <source>
        <dbReference type="Proteomes" id="UP000050502"/>
    </source>
</evidence>
<dbReference type="InterPro" id="IPR046778">
    <property type="entry name" value="UPF0758_N"/>
</dbReference>
<dbReference type="NCBIfam" id="TIGR00608">
    <property type="entry name" value="radc"/>
    <property type="match status" value="1"/>
</dbReference>
<evidence type="ECO:0000256" key="3">
    <source>
        <dbReference type="ARBA" id="ARBA00022723"/>
    </source>
</evidence>
<evidence type="ECO:0000313" key="9">
    <source>
        <dbReference type="EMBL" id="GAP63156.1"/>
    </source>
</evidence>
<reference evidence="11" key="3">
    <citation type="submission" date="2015-08" db="EMBL/GenBank/DDBJ databases">
        <title>Draft Genome Sequence of a Heterotrophic Facultative Anaerobic Bacterium Ardenticatena maritima Strain 110S.</title>
        <authorList>
            <person name="Kawaichi S."/>
            <person name="Yoshida T."/>
            <person name="Sako Y."/>
            <person name="Nakamura R."/>
        </authorList>
    </citation>
    <scope>NUCLEOTIDE SEQUENCE [LARGE SCALE GENOMIC DNA]</scope>
    <source>
        <strain evidence="11">110S</strain>
    </source>
</reference>
<dbReference type="InterPro" id="IPR025657">
    <property type="entry name" value="RadC_JAB"/>
</dbReference>
<evidence type="ECO:0000256" key="5">
    <source>
        <dbReference type="ARBA" id="ARBA00022833"/>
    </source>
</evidence>
<keyword evidence="2" id="KW-0645">Protease</keyword>
<dbReference type="PROSITE" id="PS01302">
    <property type="entry name" value="UPF0758"/>
    <property type="match status" value="1"/>
</dbReference>
<dbReference type="STRING" id="872965.SE16_09085"/>
<dbReference type="GO" id="GO:0006508">
    <property type="term" value="P:proteolysis"/>
    <property type="evidence" value="ECO:0007669"/>
    <property type="project" value="UniProtKB-KW"/>
</dbReference>
<name>A0A0M8K9Q1_9CHLR</name>
<dbReference type="AlphaFoldDB" id="A0A0M8K9Q1"/>
<dbReference type="RefSeq" id="WP_054493033.1">
    <property type="nucleotide sequence ID" value="NZ_BBZA01000117.1"/>
</dbReference>
<reference evidence="10 12" key="2">
    <citation type="submission" date="2015-07" db="EMBL/GenBank/DDBJ databases">
        <title>Whole genome sequence of Ardenticatena maritima DSM 23922.</title>
        <authorList>
            <person name="Hemp J."/>
            <person name="Ward L.M."/>
            <person name="Pace L.A."/>
            <person name="Fischer W.W."/>
        </authorList>
    </citation>
    <scope>NUCLEOTIDE SEQUENCE [LARGE SCALE GENOMIC DNA]</scope>
    <source>
        <strain evidence="10 12">110S</strain>
    </source>
</reference>
<dbReference type="GO" id="GO:0046872">
    <property type="term" value="F:metal ion binding"/>
    <property type="evidence" value="ECO:0007669"/>
    <property type="project" value="UniProtKB-KW"/>
</dbReference>
<comment type="similarity">
    <text evidence="1 7">Belongs to the UPF0758 family.</text>
</comment>
<dbReference type="Proteomes" id="UP000050502">
    <property type="component" value="Unassembled WGS sequence"/>
</dbReference>
<dbReference type="InterPro" id="IPR001405">
    <property type="entry name" value="UPF0758"/>
</dbReference>
<dbReference type="InterPro" id="IPR037518">
    <property type="entry name" value="MPN"/>
</dbReference>
<evidence type="ECO:0000256" key="6">
    <source>
        <dbReference type="ARBA" id="ARBA00023049"/>
    </source>
</evidence>
<reference evidence="9 11" key="1">
    <citation type="journal article" date="2015" name="Genome Announc.">
        <title>Draft Genome Sequence of a Heterotrophic Facultative Anaerobic Thermophilic Bacterium, Ardenticatena maritima Strain 110ST.</title>
        <authorList>
            <person name="Kawaichi S."/>
            <person name="Yoshida T."/>
            <person name="Sako Y."/>
            <person name="Nakamura R."/>
        </authorList>
    </citation>
    <scope>NUCLEOTIDE SEQUENCE [LARGE SCALE GENOMIC DNA]</scope>
    <source>
        <strain evidence="9 11">110S</strain>
    </source>
</reference>
<accession>A0A0M8K9Q1</accession>
<evidence type="ECO:0000256" key="1">
    <source>
        <dbReference type="ARBA" id="ARBA00010243"/>
    </source>
</evidence>
<dbReference type="PANTHER" id="PTHR30471:SF3">
    <property type="entry name" value="UPF0758 PROTEIN YEES-RELATED"/>
    <property type="match status" value="1"/>
</dbReference>
<dbReference type="NCBIfam" id="NF000642">
    <property type="entry name" value="PRK00024.1"/>
    <property type="match status" value="1"/>
</dbReference>